<comment type="caution">
    <text evidence="1">The sequence shown here is derived from an EMBL/GenBank/DDBJ whole genome shotgun (WGS) entry which is preliminary data.</text>
</comment>
<gene>
    <name evidence="1" type="ORF">RHMOL_Rhmol09G0243600</name>
</gene>
<dbReference type="Proteomes" id="UP001062846">
    <property type="component" value="Chromosome 9"/>
</dbReference>
<name>A0ACC0MI13_RHOML</name>
<accession>A0ACC0MI13</accession>
<evidence type="ECO:0000313" key="1">
    <source>
        <dbReference type="EMBL" id="KAI8540204.1"/>
    </source>
</evidence>
<evidence type="ECO:0000313" key="2">
    <source>
        <dbReference type="Proteomes" id="UP001062846"/>
    </source>
</evidence>
<protein>
    <submittedName>
        <fullName evidence="1">Uncharacterized protein</fullName>
    </submittedName>
</protein>
<dbReference type="EMBL" id="CM046396">
    <property type="protein sequence ID" value="KAI8540204.1"/>
    <property type="molecule type" value="Genomic_DNA"/>
</dbReference>
<organism evidence="1 2">
    <name type="scientific">Rhododendron molle</name>
    <name type="common">Chinese azalea</name>
    <name type="synonym">Azalea mollis</name>
    <dbReference type="NCBI Taxonomy" id="49168"/>
    <lineage>
        <taxon>Eukaryota</taxon>
        <taxon>Viridiplantae</taxon>
        <taxon>Streptophyta</taxon>
        <taxon>Embryophyta</taxon>
        <taxon>Tracheophyta</taxon>
        <taxon>Spermatophyta</taxon>
        <taxon>Magnoliopsida</taxon>
        <taxon>eudicotyledons</taxon>
        <taxon>Gunneridae</taxon>
        <taxon>Pentapetalae</taxon>
        <taxon>asterids</taxon>
        <taxon>Ericales</taxon>
        <taxon>Ericaceae</taxon>
        <taxon>Ericoideae</taxon>
        <taxon>Rhodoreae</taxon>
        <taxon>Rhododendron</taxon>
    </lineage>
</organism>
<keyword evidence="2" id="KW-1185">Reference proteome</keyword>
<proteinExistence type="predicted"/>
<sequence length="120" mass="13410">MARTTYLTDIDRGYAEGGPNALKPRFGNNRSSEKGLTSPAQRLGQEESSLVRLKSRSRQMTSSLPPLSKPPASWLGQSRGLALLRTTLHPTHGKMVTPRDNNWCTWERQLIPEAIFGSYQ</sequence>
<reference evidence="1" key="1">
    <citation type="submission" date="2022-02" db="EMBL/GenBank/DDBJ databases">
        <title>Plant Genome Project.</title>
        <authorList>
            <person name="Zhang R.-G."/>
        </authorList>
    </citation>
    <scope>NUCLEOTIDE SEQUENCE</scope>
    <source>
        <strain evidence="1">AT1</strain>
    </source>
</reference>